<evidence type="ECO:0000256" key="1">
    <source>
        <dbReference type="ARBA" id="ARBA00023015"/>
    </source>
</evidence>
<keyword evidence="6" id="KW-0418">Kinase</keyword>
<dbReference type="PANTHER" id="PTHR24567:SF68">
    <property type="entry name" value="DNA-BINDING TRANSCRIPTIONAL DUAL REGULATOR CRP"/>
    <property type="match status" value="1"/>
</dbReference>
<dbReference type="GO" id="GO:0003677">
    <property type="term" value="F:DNA binding"/>
    <property type="evidence" value="ECO:0007669"/>
    <property type="project" value="UniProtKB-KW"/>
</dbReference>
<evidence type="ECO:0000256" key="2">
    <source>
        <dbReference type="ARBA" id="ARBA00023125"/>
    </source>
</evidence>
<proteinExistence type="predicted"/>
<dbReference type="PROSITE" id="PS51063">
    <property type="entry name" value="HTH_CRP_2"/>
    <property type="match status" value="1"/>
</dbReference>
<dbReference type="GO" id="GO:0016301">
    <property type="term" value="F:kinase activity"/>
    <property type="evidence" value="ECO:0007669"/>
    <property type="project" value="UniProtKB-KW"/>
</dbReference>
<dbReference type="InterPro" id="IPR000595">
    <property type="entry name" value="cNMP-bd_dom"/>
</dbReference>
<dbReference type="InterPro" id="IPR018490">
    <property type="entry name" value="cNMP-bd_dom_sf"/>
</dbReference>
<dbReference type="PROSITE" id="PS50042">
    <property type="entry name" value="CNMP_BINDING_3"/>
    <property type="match status" value="1"/>
</dbReference>
<reference evidence="6 7" key="1">
    <citation type="submission" date="2017-06" db="EMBL/GenBank/DDBJ databases">
        <authorList>
            <person name="Kim H.J."/>
            <person name="Triplett B.A."/>
        </authorList>
    </citation>
    <scope>NUCLEOTIDE SEQUENCE [LARGE SCALE GENOMIC DNA]</scope>
    <source>
        <strain evidence="6 7">DSM 11445</strain>
    </source>
</reference>
<feature type="domain" description="Cyclic nucleotide-binding" evidence="4">
    <location>
        <begin position="17"/>
        <end position="137"/>
    </location>
</feature>
<dbReference type="Proteomes" id="UP000198440">
    <property type="component" value="Unassembled WGS sequence"/>
</dbReference>
<feature type="domain" description="HTH crp-type" evidence="5">
    <location>
        <begin position="151"/>
        <end position="224"/>
    </location>
</feature>
<accession>A0A239FWA9</accession>
<name>A0A239FWA9_9RHOB</name>
<evidence type="ECO:0000313" key="6">
    <source>
        <dbReference type="EMBL" id="SNS61179.1"/>
    </source>
</evidence>
<keyword evidence="3" id="KW-0804">Transcription</keyword>
<dbReference type="SMART" id="SM00100">
    <property type="entry name" value="cNMP"/>
    <property type="match status" value="1"/>
</dbReference>
<dbReference type="Gene3D" id="1.10.10.10">
    <property type="entry name" value="Winged helix-like DNA-binding domain superfamily/Winged helix DNA-binding domain"/>
    <property type="match status" value="1"/>
</dbReference>
<dbReference type="GO" id="GO:0005829">
    <property type="term" value="C:cytosol"/>
    <property type="evidence" value="ECO:0007669"/>
    <property type="project" value="TreeGrafter"/>
</dbReference>
<evidence type="ECO:0000259" key="5">
    <source>
        <dbReference type="PROSITE" id="PS51063"/>
    </source>
</evidence>
<dbReference type="OrthoDB" id="9786503at2"/>
<dbReference type="Pfam" id="PF13545">
    <property type="entry name" value="HTH_Crp_2"/>
    <property type="match status" value="1"/>
</dbReference>
<dbReference type="InterPro" id="IPR014710">
    <property type="entry name" value="RmlC-like_jellyroll"/>
</dbReference>
<evidence type="ECO:0000256" key="3">
    <source>
        <dbReference type="ARBA" id="ARBA00023163"/>
    </source>
</evidence>
<keyword evidence="6" id="KW-0808">Transferase</keyword>
<keyword evidence="2" id="KW-0238">DNA-binding</keyword>
<dbReference type="InterPro" id="IPR050397">
    <property type="entry name" value="Env_Response_Regulators"/>
</dbReference>
<dbReference type="InterPro" id="IPR036388">
    <property type="entry name" value="WH-like_DNA-bd_sf"/>
</dbReference>
<dbReference type="RefSeq" id="WP_089278272.1">
    <property type="nucleotide sequence ID" value="NZ_FZON01000022.1"/>
</dbReference>
<gene>
    <name evidence="6" type="ORF">SAMN04488078_102267</name>
</gene>
<evidence type="ECO:0000313" key="7">
    <source>
        <dbReference type="Proteomes" id="UP000198440"/>
    </source>
</evidence>
<dbReference type="CDD" id="cd00038">
    <property type="entry name" value="CAP_ED"/>
    <property type="match status" value="1"/>
</dbReference>
<protein>
    <submittedName>
        <fullName evidence="6">cAMP-binding domain of CRP or a regulatory subunit of cAMP-dependent protein kinases</fullName>
    </submittedName>
</protein>
<dbReference type="InterPro" id="IPR036390">
    <property type="entry name" value="WH_DNA-bd_sf"/>
</dbReference>
<evidence type="ECO:0000259" key="4">
    <source>
        <dbReference type="PROSITE" id="PS50042"/>
    </source>
</evidence>
<dbReference type="SUPFAM" id="SSF46785">
    <property type="entry name" value="Winged helix' DNA-binding domain"/>
    <property type="match status" value="1"/>
</dbReference>
<dbReference type="SUPFAM" id="SSF51206">
    <property type="entry name" value="cAMP-binding domain-like"/>
    <property type="match status" value="1"/>
</dbReference>
<dbReference type="PANTHER" id="PTHR24567">
    <property type="entry name" value="CRP FAMILY TRANSCRIPTIONAL REGULATORY PROTEIN"/>
    <property type="match status" value="1"/>
</dbReference>
<sequence length="233" mass="25861">MSDQTDDTIKLIRQCYLFTEAQEDSLKRLAQLSHIETLPKGRDIFSAGDPPDGLRILISGLVRTWINNAEGRELTLTLIEPGDAFGEIALLDGAERSANTTVLEPARLLLLRQSAFDKVLEDDPALMRHLIVLLCDRLRRNTEDLRGFAFHDMGARLAAKLFELTMVHAVVSGNTAVFGRKFSQTELANMLGATREAINKRLSALSYDEVLSIKNGLITILDLQALRALGQMD</sequence>
<dbReference type="InterPro" id="IPR012318">
    <property type="entry name" value="HTH_CRP"/>
</dbReference>
<dbReference type="Pfam" id="PF00027">
    <property type="entry name" value="cNMP_binding"/>
    <property type="match status" value="1"/>
</dbReference>
<dbReference type="GO" id="GO:0003700">
    <property type="term" value="F:DNA-binding transcription factor activity"/>
    <property type="evidence" value="ECO:0007669"/>
    <property type="project" value="TreeGrafter"/>
</dbReference>
<dbReference type="AlphaFoldDB" id="A0A239FWA9"/>
<dbReference type="EMBL" id="FZON01000022">
    <property type="protein sequence ID" value="SNS61179.1"/>
    <property type="molecule type" value="Genomic_DNA"/>
</dbReference>
<organism evidence="6 7">
    <name type="scientific">Antarctobacter heliothermus</name>
    <dbReference type="NCBI Taxonomy" id="74033"/>
    <lineage>
        <taxon>Bacteria</taxon>
        <taxon>Pseudomonadati</taxon>
        <taxon>Pseudomonadota</taxon>
        <taxon>Alphaproteobacteria</taxon>
        <taxon>Rhodobacterales</taxon>
        <taxon>Roseobacteraceae</taxon>
        <taxon>Antarctobacter</taxon>
    </lineage>
</organism>
<keyword evidence="1" id="KW-0805">Transcription regulation</keyword>
<dbReference type="Gene3D" id="2.60.120.10">
    <property type="entry name" value="Jelly Rolls"/>
    <property type="match status" value="1"/>
</dbReference>